<dbReference type="AlphaFoldDB" id="A0A835VE32"/>
<name>A0A835VE32_VANPL</name>
<reference evidence="1 2" key="1">
    <citation type="journal article" date="2020" name="Nat. Food">
        <title>A phased Vanilla planifolia genome enables genetic improvement of flavour and production.</title>
        <authorList>
            <person name="Hasing T."/>
            <person name="Tang H."/>
            <person name="Brym M."/>
            <person name="Khazi F."/>
            <person name="Huang T."/>
            <person name="Chambers A.H."/>
        </authorList>
    </citation>
    <scope>NUCLEOTIDE SEQUENCE [LARGE SCALE GENOMIC DNA]</scope>
    <source>
        <tissue evidence="1">Leaf</tissue>
    </source>
</reference>
<evidence type="ECO:0000313" key="1">
    <source>
        <dbReference type="EMBL" id="KAG0493570.1"/>
    </source>
</evidence>
<dbReference type="Proteomes" id="UP000639772">
    <property type="component" value="Unassembled WGS sequence"/>
</dbReference>
<protein>
    <submittedName>
        <fullName evidence="1">Uncharacterized protein</fullName>
    </submittedName>
</protein>
<sequence length="73" mass="8310">MALQITDFLQQWYGEFNPADEVKTLFPVRSAVISEGLNRVDRLEKFVHEVVNIDIPRFFTSSSHVSSSLAGLR</sequence>
<comment type="caution">
    <text evidence="1">The sequence shown here is derived from an EMBL/GenBank/DDBJ whole genome shotgun (WGS) entry which is preliminary data.</text>
</comment>
<organism evidence="1 2">
    <name type="scientific">Vanilla planifolia</name>
    <name type="common">Vanilla</name>
    <dbReference type="NCBI Taxonomy" id="51239"/>
    <lineage>
        <taxon>Eukaryota</taxon>
        <taxon>Viridiplantae</taxon>
        <taxon>Streptophyta</taxon>
        <taxon>Embryophyta</taxon>
        <taxon>Tracheophyta</taxon>
        <taxon>Spermatophyta</taxon>
        <taxon>Magnoliopsida</taxon>
        <taxon>Liliopsida</taxon>
        <taxon>Asparagales</taxon>
        <taxon>Orchidaceae</taxon>
        <taxon>Vanilloideae</taxon>
        <taxon>Vanilleae</taxon>
        <taxon>Vanilla</taxon>
    </lineage>
</organism>
<evidence type="ECO:0000313" key="2">
    <source>
        <dbReference type="Proteomes" id="UP000639772"/>
    </source>
</evidence>
<dbReference type="EMBL" id="JADCNM010000002">
    <property type="protein sequence ID" value="KAG0493570.1"/>
    <property type="molecule type" value="Genomic_DNA"/>
</dbReference>
<gene>
    <name evidence="1" type="ORF">HPP92_004564</name>
</gene>
<accession>A0A835VE32</accession>
<proteinExistence type="predicted"/>